<dbReference type="SUPFAM" id="SSF46689">
    <property type="entry name" value="Homeodomain-like"/>
    <property type="match status" value="1"/>
</dbReference>
<dbReference type="PANTHER" id="PTHR30055">
    <property type="entry name" value="HTH-TYPE TRANSCRIPTIONAL REGULATOR RUTR"/>
    <property type="match status" value="1"/>
</dbReference>
<evidence type="ECO:0000256" key="3">
    <source>
        <dbReference type="ARBA" id="ARBA00023163"/>
    </source>
</evidence>
<dbReference type="InterPro" id="IPR001647">
    <property type="entry name" value="HTH_TetR"/>
</dbReference>
<dbReference type="PROSITE" id="PS50977">
    <property type="entry name" value="HTH_TETR_2"/>
    <property type="match status" value="1"/>
</dbReference>
<sequence>MTRLPEGDERRPGARELARRAMRAQVSEMALDLFLDRGYEQTTIDDICAVAGISRSTFFRYFPSKEDVFASETSNAVDEIARALRQRPDDESPWSALRHAMGPLVEHYASQTERAHRLAALAVATPALAALNQEKHAKFRALIAPELARRLGSDPDDPADPRPRALIAGALGCLEAAVAAWIAGDGKQQLGRLLDRAMDSISS</sequence>
<dbReference type="Gene3D" id="1.10.10.60">
    <property type="entry name" value="Homeodomain-like"/>
    <property type="match status" value="1"/>
</dbReference>
<accession>A0A6I8LKU8</accession>
<keyword evidence="7" id="KW-1185">Reference proteome</keyword>
<dbReference type="PRINTS" id="PR00455">
    <property type="entry name" value="HTHTETR"/>
</dbReference>
<dbReference type="EMBL" id="CABVGP010000001">
    <property type="protein sequence ID" value="VVJ17660.1"/>
    <property type="molecule type" value="Genomic_DNA"/>
</dbReference>
<evidence type="ECO:0000256" key="4">
    <source>
        <dbReference type="PROSITE-ProRule" id="PRU00335"/>
    </source>
</evidence>
<dbReference type="GO" id="GO:0000976">
    <property type="term" value="F:transcription cis-regulatory region binding"/>
    <property type="evidence" value="ECO:0007669"/>
    <property type="project" value="TreeGrafter"/>
</dbReference>
<dbReference type="GO" id="GO:0003700">
    <property type="term" value="F:DNA-binding transcription factor activity"/>
    <property type="evidence" value="ECO:0007669"/>
    <property type="project" value="TreeGrafter"/>
</dbReference>
<reference evidence="6 7" key="1">
    <citation type="submission" date="2019-09" db="EMBL/GenBank/DDBJ databases">
        <authorList>
            <person name="Leyn A S."/>
        </authorList>
    </citation>
    <scope>NUCLEOTIDE SEQUENCE [LARGE SCALE GENOMIC DNA]</scope>
    <source>
        <strain evidence="6">AA231_1</strain>
    </source>
</reference>
<dbReference type="Proteomes" id="UP000399805">
    <property type="component" value="Unassembled WGS sequence"/>
</dbReference>
<dbReference type="Pfam" id="PF17754">
    <property type="entry name" value="TetR_C_14"/>
    <property type="match status" value="1"/>
</dbReference>
<dbReference type="InterPro" id="IPR041347">
    <property type="entry name" value="MftR_C"/>
</dbReference>
<protein>
    <submittedName>
        <fullName evidence="6">Transcriptional regulator</fullName>
    </submittedName>
</protein>
<dbReference type="RefSeq" id="WP_230862468.1">
    <property type="nucleotide sequence ID" value="NZ_CABVGP010000001.1"/>
</dbReference>
<dbReference type="AlphaFoldDB" id="A0A6I8LKU8"/>
<evidence type="ECO:0000313" key="6">
    <source>
        <dbReference type="EMBL" id="VVJ17660.1"/>
    </source>
</evidence>
<evidence type="ECO:0000256" key="1">
    <source>
        <dbReference type="ARBA" id="ARBA00023015"/>
    </source>
</evidence>
<keyword evidence="1" id="KW-0805">Transcription regulation</keyword>
<dbReference type="InterPro" id="IPR009057">
    <property type="entry name" value="Homeodomain-like_sf"/>
</dbReference>
<feature type="domain" description="HTH tetR-type" evidence="5">
    <location>
        <begin position="20"/>
        <end position="80"/>
    </location>
</feature>
<keyword evidence="3" id="KW-0804">Transcription</keyword>
<dbReference type="InterPro" id="IPR050109">
    <property type="entry name" value="HTH-type_TetR-like_transc_reg"/>
</dbReference>
<evidence type="ECO:0000313" key="7">
    <source>
        <dbReference type="Proteomes" id="UP000399805"/>
    </source>
</evidence>
<dbReference type="FunFam" id="1.10.10.60:FF:000141">
    <property type="entry name" value="TetR family transcriptional regulator"/>
    <property type="match status" value="1"/>
</dbReference>
<evidence type="ECO:0000256" key="2">
    <source>
        <dbReference type="ARBA" id="ARBA00023125"/>
    </source>
</evidence>
<dbReference type="Gene3D" id="1.10.357.10">
    <property type="entry name" value="Tetracycline Repressor, domain 2"/>
    <property type="match status" value="1"/>
</dbReference>
<dbReference type="GO" id="GO:0045892">
    <property type="term" value="P:negative regulation of DNA-templated transcription"/>
    <property type="evidence" value="ECO:0007669"/>
    <property type="project" value="UniProtKB-ARBA"/>
</dbReference>
<dbReference type="PANTHER" id="PTHR30055:SF238">
    <property type="entry name" value="MYCOFACTOCIN BIOSYNTHESIS TRANSCRIPTIONAL REGULATOR MFTR-RELATED"/>
    <property type="match status" value="1"/>
</dbReference>
<gene>
    <name evidence="6" type="ORF">AA23TX_02681</name>
</gene>
<feature type="DNA-binding region" description="H-T-H motif" evidence="4">
    <location>
        <begin position="43"/>
        <end position="62"/>
    </location>
</feature>
<dbReference type="Pfam" id="PF00440">
    <property type="entry name" value="TetR_N"/>
    <property type="match status" value="1"/>
</dbReference>
<evidence type="ECO:0000259" key="5">
    <source>
        <dbReference type="PROSITE" id="PS50977"/>
    </source>
</evidence>
<organism evidence="6 7">
    <name type="scientific">Amycolatopsis camponoti</name>
    <dbReference type="NCBI Taxonomy" id="2606593"/>
    <lineage>
        <taxon>Bacteria</taxon>
        <taxon>Bacillati</taxon>
        <taxon>Actinomycetota</taxon>
        <taxon>Actinomycetes</taxon>
        <taxon>Pseudonocardiales</taxon>
        <taxon>Pseudonocardiaceae</taxon>
        <taxon>Amycolatopsis</taxon>
    </lineage>
</organism>
<name>A0A6I8LKU8_9PSEU</name>
<proteinExistence type="predicted"/>
<keyword evidence="2 4" id="KW-0238">DNA-binding</keyword>